<evidence type="ECO:0000259" key="1">
    <source>
        <dbReference type="Pfam" id="PF05116"/>
    </source>
</evidence>
<organism evidence="2 3">
    <name type="scientific">Paenibacillus albidus</name>
    <dbReference type="NCBI Taxonomy" id="2041023"/>
    <lineage>
        <taxon>Bacteria</taxon>
        <taxon>Bacillati</taxon>
        <taxon>Bacillota</taxon>
        <taxon>Bacilli</taxon>
        <taxon>Bacillales</taxon>
        <taxon>Paenibacillaceae</taxon>
        <taxon>Paenibacillus</taxon>
    </lineage>
</organism>
<comment type="caution">
    <text evidence="2">The sequence shown here is derived from an EMBL/GenBank/DDBJ whole genome shotgun (WGS) entry which is preliminary data.</text>
</comment>
<dbReference type="Proteomes" id="UP000637643">
    <property type="component" value="Unassembled WGS sequence"/>
</dbReference>
<dbReference type="PIRSF" id="PIRSF030802">
    <property type="entry name" value="UCP030802"/>
    <property type="match status" value="1"/>
</dbReference>
<dbReference type="RefSeq" id="WP_189022329.1">
    <property type="nucleotide sequence ID" value="NZ_BMKR01000003.1"/>
</dbReference>
<proteinExistence type="predicted"/>
<accession>A0A917FAS6</accession>
<keyword evidence="3" id="KW-1185">Reference proteome</keyword>
<evidence type="ECO:0000313" key="3">
    <source>
        <dbReference type="Proteomes" id="UP000637643"/>
    </source>
</evidence>
<dbReference type="InterPro" id="IPR036412">
    <property type="entry name" value="HAD-like_sf"/>
</dbReference>
<dbReference type="GO" id="GO:0003824">
    <property type="term" value="F:catalytic activity"/>
    <property type="evidence" value="ECO:0007669"/>
    <property type="project" value="UniProtKB-ARBA"/>
</dbReference>
<feature type="domain" description="Sucrose phosphatase-like" evidence="1">
    <location>
        <begin position="42"/>
        <end position="226"/>
    </location>
</feature>
<evidence type="ECO:0000313" key="2">
    <source>
        <dbReference type="EMBL" id="GGF65508.1"/>
    </source>
</evidence>
<protein>
    <recommendedName>
        <fullName evidence="1">Sucrose phosphatase-like domain-containing protein</fullName>
    </recommendedName>
</protein>
<dbReference type="InterPro" id="IPR024197">
    <property type="entry name" value="TPP-like"/>
</dbReference>
<reference evidence="2" key="1">
    <citation type="journal article" date="2014" name="Int. J. Syst. Evol. Microbiol.">
        <title>Complete genome sequence of Corynebacterium casei LMG S-19264T (=DSM 44701T), isolated from a smear-ripened cheese.</title>
        <authorList>
            <consortium name="US DOE Joint Genome Institute (JGI-PGF)"/>
            <person name="Walter F."/>
            <person name="Albersmeier A."/>
            <person name="Kalinowski J."/>
            <person name="Ruckert C."/>
        </authorList>
    </citation>
    <scope>NUCLEOTIDE SEQUENCE</scope>
    <source>
        <strain evidence="2">CGMCC 1.16134</strain>
    </source>
</reference>
<sequence>MIYASDLDRTLIYSLGALGVSEDSPGLIPAEVIDGRTVSYISEQALSLLKALTASNSIIFMPVTTRTIQQYQRINLFQETVIPDYAITSNGGNILVNGVVDTSWRAAVGKLVESGSAAAEEVRARVRSVVREEWIISERYCDELFYTYVVHRDLLPLDEINQLAERLDSLGWKVSLQGRKLYVVPAAVNKSDAIIHVRRTVQSEPLVASGDSLLDKSLLESADYAIAPCHGEIFAEQQSGLVQLKYPFTAQAGVFAADEIMQYVHMTYNNLALLGVVHK</sequence>
<dbReference type="SUPFAM" id="SSF56784">
    <property type="entry name" value="HAD-like"/>
    <property type="match status" value="1"/>
</dbReference>
<dbReference type="InterPro" id="IPR023214">
    <property type="entry name" value="HAD_sf"/>
</dbReference>
<dbReference type="AlphaFoldDB" id="A0A917FAS6"/>
<gene>
    <name evidence="2" type="ORF">GCM10010912_08180</name>
</gene>
<dbReference type="Pfam" id="PF05116">
    <property type="entry name" value="S6PP"/>
    <property type="match status" value="1"/>
</dbReference>
<dbReference type="EMBL" id="BMKR01000003">
    <property type="protein sequence ID" value="GGF65508.1"/>
    <property type="molecule type" value="Genomic_DNA"/>
</dbReference>
<dbReference type="Gene3D" id="3.40.50.1000">
    <property type="entry name" value="HAD superfamily/HAD-like"/>
    <property type="match status" value="1"/>
</dbReference>
<name>A0A917FAS6_9BACL</name>
<dbReference type="InterPro" id="IPR006380">
    <property type="entry name" value="SPP-like_dom"/>
</dbReference>
<reference evidence="2" key="2">
    <citation type="submission" date="2020-09" db="EMBL/GenBank/DDBJ databases">
        <authorList>
            <person name="Sun Q."/>
            <person name="Zhou Y."/>
        </authorList>
    </citation>
    <scope>NUCLEOTIDE SEQUENCE</scope>
    <source>
        <strain evidence="2">CGMCC 1.16134</strain>
    </source>
</reference>